<feature type="compositionally biased region" description="Polar residues" evidence="6">
    <location>
        <begin position="1"/>
        <end position="13"/>
    </location>
</feature>
<feature type="region of interest" description="Disordered" evidence="6">
    <location>
        <begin position="1"/>
        <end position="20"/>
    </location>
</feature>
<name>A0A0F4Z3H6_RASE3</name>
<sequence length="956" mass="105550">MAVSGQPFQTHGFETSVDIARRQTTTLSGVKRPREGGDHSDVDRADLADDAMPSTFSRQGFVRAASASHRPRIAASQIRPVAGAVPAGQLLPPERLRPELETAPSTTQNPLLSLRHPRYGLPPALVANFAALGIDSIYPWQASCLLGRGHLSGEKNLLYTAPTGGGKSLVADVLMLKRVIENPQRKAILVLPYVALVQEKLKWLRRVVQDVEKNVADDDDGDDVALPKRRRRQLQKSVRVTGFLVAANALINAAVEECNIDDLAIVVVDEIHMLDDDSRGYLLELMITKLLLLQQDIQIVGMSATLSVGLSALTWRQNAELLAKWLRANYYVSNHRPVPVEEYLVYENAIYPAANSKEFFRTASQLNSTSLQESVTPHRTIEPSPFRELANATNNAMVALAVETATAGYGALVFCGSRQLCQMNAVLISEAMPDPSSLEPDVLEKRLDLLADLQSLPCGLDPVFQKTILAGVAFHHAGLTTEERDLVAEAYDRGVIKVIVATCSLAAGVNLPARRVIMQGARMGRDLVGPALLRQMRGRAGRKGKDTVGETYLICQKSDLEAVSEIWEAETPAIESCLARDKKGVKRALLEAIATRLVSGREAIQEYMECTLLYRTRDKAEILDLIESSLGELVEEELVRLRDDGSYEPTRLGQAIVASSFAPDDGLFVYDELRRALQAFVMDGEMHIFYMFTPLQVAMNTTIDWPTFRDQLDALDESGLRALQFVGVQPGVQTGGSLKENTPAQINLARIYRRAYTAFQLRDLSNEVPLSTIAQRYHTPRGVVQNLAQTCHGFAAGMVKFCQRMGWGMLAVVLDHMRDRLQAGARDDLLEMAQVAYVKSWTARLLWENGFRSVRALAEADPKDLVPVLMMVSFGTHAGVARILAHHDQARPRKAQVYQNDEKEAEREAAKLLAKAEVIVGSANKIYGILPPPPPLCWIHDADNLAERQMQVEIEE</sequence>
<dbReference type="Proteomes" id="UP000053958">
    <property type="component" value="Unassembled WGS sequence"/>
</dbReference>
<dbReference type="SUPFAM" id="SSF46785">
    <property type="entry name" value="Winged helix' DNA-binding domain"/>
    <property type="match status" value="1"/>
</dbReference>
<dbReference type="GO" id="GO:0003887">
    <property type="term" value="F:DNA-directed DNA polymerase activity"/>
    <property type="evidence" value="ECO:0007669"/>
    <property type="project" value="UniProtKB-KW"/>
</dbReference>
<evidence type="ECO:0000259" key="7">
    <source>
        <dbReference type="PROSITE" id="PS51192"/>
    </source>
</evidence>
<dbReference type="InterPro" id="IPR046931">
    <property type="entry name" value="HTH_61"/>
</dbReference>
<comment type="caution">
    <text evidence="9">The sequence shown here is derived from an EMBL/GenBank/DDBJ whole genome shotgun (WGS) entry which is preliminary data.</text>
</comment>
<protein>
    <submittedName>
        <fullName evidence="9">DNA-directed DNA polymerase</fullName>
        <ecNumber evidence="9">2.7.7.7</ecNumber>
    </submittedName>
</protein>
<keyword evidence="9" id="KW-0548">Nucleotidyltransferase</keyword>
<dbReference type="InterPro" id="IPR050474">
    <property type="entry name" value="Hel308_SKI2-like"/>
</dbReference>
<dbReference type="InterPro" id="IPR057220">
    <property type="entry name" value="DUF7898"/>
</dbReference>
<dbReference type="SMART" id="SM00487">
    <property type="entry name" value="DEXDc"/>
    <property type="match status" value="1"/>
</dbReference>
<keyword evidence="1" id="KW-0547">Nucleotide-binding</keyword>
<gene>
    <name evidence="9" type="ORF">T310_0937</name>
</gene>
<reference evidence="9 10" key="1">
    <citation type="submission" date="2015-04" db="EMBL/GenBank/DDBJ databases">
        <authorList>
            <person name="Heijne W.H."/>
            <person name="Fedorova N.D."/>
            <person name="Nierman W.C."/>
            <person name="Vollebregt A.W."/>
            <person name="Zhao Z."/>
            <person name="Wu L."/>
            <person name="Kumar M."/>
            <person name="Stam H."/>
            <person name="van den Berg M.A."/>
            <person name="Pel H.J."/>
        </authorList>
    </citation>
    <scope>NUCLEOTIDE SEQUENCE [LARGE SCALE GENOMIC DNA]</scope>
    <source>
        <strain evidence="9 10">CBS 393.64</strain>
    </source>
</reference>
<dbReference type="Pfam" id="PF20470">
    <property type="entry name" value="HTH_61"/>
    <property type="match status" value="1"/>
</dbReference>
<dbReference type="STRING" id="1408163.A0A0F4Z3H6"/>
<dbReference type="InterPro" id="IPR036390">
    <property type="entry name" value="WH_DNA-bd_sf"/>
</dbReference>
<dbReference type="Pfam" id="PF21099">
    <property type="entry name" value="POLQ_helical"/>
    <property type="match status" value="1"/>
</dbReference>
<dbReference type="CDD" id="cd18026">
    <property type="entry name" value="DEXHc_POLQ-like"/>
    <property type="match status" value="1"/>
</dbReference>
<dbReference type="SUPFAM" id="SSF158702">
    <property type="entry name" value="Sec63 N-terminal domain-like"/>
    <property type="match status" value="1"/>
</dbReference>
<feature type="domain" description="Helicase ATP-binding" evidence="7">
    <location>
        <begin position="148"/>
        <end position="324"/>
    </location>
</feature>
<dbReference type="EC" id="2.7.7.7" evidence="9"/>
<dbReference type="InterPro" id="IPR027417">
    <property type="entry name" value="P-loop_NTPase"/>
</dbReference>
<evidence type="ECO:0000313" key="10">
    <source>
        <dbReference type="Proteomes" id="UP000053958"/>
    </source>
</evidence>
<keyword evidence="10" id="KW-1185">Reference proteome</keyword>
<keyword evidence="9" id="KW-0808">Transferase</keyword>
<dbReference type="PANTHER" id="PTHR47961">
    <property type="entry name" value="DNA POLYMERASE THETA, PUTATIVE (AFU_ORTHOLOGUE AFUA_1G05260)-RELATED"/>
    <property type="match status" value="1"/>
</dbReference>
<dbReference type="RefSeq" id="XP_013331684.1">
    <property type="nucleotide sequence ID" value="XM_013476230.1"/>
</dbReference>
<dbReference type="InterPro" id="IPR048960">
    <property type="entry name" value="POLQ-like_helical"/>
</dbReference>
<evidence type="ECO:0000256" key="5">
    <source>
        <dbReference type="ARBA" id="ARBA00048988"/>
    </source>
</evidence>
<evidence type="ECO:0000259" key="8">
    <source>
        <dbReference type="PROSITE" id="PS51194"/>
    </source>
</evidence>
<dbReference type="GO" id="GO:0003676">
    <property type="term" value="F:nucleic acid binding"/>
    <property type="evidence" value="ECO:0007669"/>
    <property type="project" value="InterPro"/>
</dbReference>
<evidence type="ECO:0000256" key="2">
    <source>
        <dbReference type="ARBA" id="ARBA00022801"/>
    </source>
</evidence>
<dbReference type="Pfam" id="PF00270">
    <property type="entry name" value="DEAD"/>
    <property type="match status" value="1"/>
</dbReference>
<dbReference type="PANTHER" id="PTHR47961:SF6">
    <property type="entry name" value="DNA-DIRECTED DNA POLYMERASE"/>
    <property type="match status" value="1"/>
</dbReference>
<dbReference type="Gene3D" id="1.10.3380.20">
    <property type="match status" value="1"/>
</dbReference>
<dbReference type="AlphaFoldDB" id="A0A0F4Z3H6"/>
<proteinExistence type="predicted"/>
<evidence type="ECO:0000256" key="3">
    <source>
        <dbReference type="ARBA" id="ARBA00022806"/>
    </source>
</evidence>
<accession>A0A0F4Z3H6</accession>
<dbReference type="PROSITE" id="PS51194">
    <property type="entry name" value="HELICASE_CTER"/>
    <property type="match status" value="1"/>
</dbReference>
<dbReference type="InterPro" id="IPR014001">
    <property type="entry name" value="Helicase_ATP-bd"/>
</dbReference>
<dbReference type="OrthoDB" id="2320933at2759"/>
<comment type="catalytic activity">
    <reaction evidence="5">
        <text>ATP + H2O = ADP + phosphate + H(+)</text>
        <dbReference type="Rhea" id="RHEA:13065"/>
        <dbReference type="ChEBI" id="CHEBI:15377"/>
        <dbReference type="ChEBI" id="CHEBI:15378"/>
        <dbReference type="ChEBI" id="CHEBI:30616"/>
        <dbReference type="ChEBI" id="CHEBI:43474"/>
        <dbReference type="ChEBI" id="CHEBI:456216"/>
        <dbReference type="EC" id="5.6.2.4"/>
    </reaction>
</comment>
<dbReference type="FunFam" id="1.10.3380.20:FF:000005">
    <property type="entry name" value="DNA-directed DNA polymerase theta, putative"/>
    <property type="match status" value="1"/>
</dbReference>
<dbReference type="CDD" id="cd18795">
    <property type="entry name" value="SF2_C_Ski2"/>
    <property type="match status" value="1"/>
</dbReference>
<evidence type="ECO:0000256" key="4">
    <source>
        <dbReference type="ARBA" id="ARBA00022840"/>
    </source>
</evidence>
<organism evidence="9 10">
    <name type="scientific">Rasamsonia emersonii (strain ATCC 16479 / CBS 393.64 / IMI 116815)</name>
    <dbReference type="NCBI Taxonomy" id="1408163"/>
    <lineage>
        <taxon>Eukaryota</taxon>
        <taxon>Fungi</taxon>
        <taxon>Dikarya</taxon>
        <taxon>Ascomycota</taxon>
        <taxon>Pezizomycotina</taxon>
        <taxon>Eurotiomycetes</taxon>
        <taxon>Eurotiomycetidae</taxon>
        <taxon>Eurotiales</taxon>
        <taxon>Trichocomaceae</taxon>
        <taxon>Rasamsonia</taxon>
    </lineage>
</organism>
<dbReference type="SUPFAM" id="SSF52540">
    <property type="entry name" value="P-loop containing nucleoside triphosphate hydrolases"/>
    <property type="match status" value="1"/>
</dbReference>
<dbReference type="Gene3D" id="3.40.50.300">
    <property type="entry name" value="P-loop containing nucleotide triphosphate hydrolases"/>
    <property type="match status" value="2"/>
</dbReference>
<feature type="region of interest" description="Disordered" evidence="6">
    <location>
        <begin position="25"/>
        <end position="45"/>
    </location>
</feature>
<dbReference type="EMBL" id="LASV01000038">
    <property type="protein sequence ID" value="KKA25072.1"/>
    <property type="molecule type" value="Genomic_DNA"/>
</dbReference>
<keyword evidence="3" id="KW-0347">Helicase</keyword>
<evidence type="ECO:0000256" key="6">
    <source>
        <dbReference type="SAM" id="MobiDB-lite"/>
    </source>
</evidence>
<dbReference type="GO" id="GO:0043138">
    <property type="term" value="F:3'-5' DNA helicase activity"/>
    <property type="evidence" value="ECO:0007669"/>
    <property type="project" value="UniProtKB-EC"/>
</dbReference>
<dbReference type="GO" id="GO:0005524">
    <property type="term" value="F:ATP binding"/>
    <property type="evidence" value="ECO:0007669"/>
    <property type="project" value="UniProtKB-KW"/>
</dbReference>
<keyword evidence="2" id="KW-0378">Hydrolase</keyword>
<feature type="compositionally biased region" description="Basic and acidic residues" evidence="6">
    <location>
        <begin position="32"/>
        <end position="45"/>
    </location>
</feature>
<evidence type="ECO:0000313" key="9">
    <source>
        <dbReference type="EMBL" id="KKA25072.1"/>
    </source>
</evidence>
<keyword evidence="9" id="KW-0239">DNA-directed DNA polymerase</keyword>
<evidence type="ECO:0000256" key="1">
    <source>
        <dbReference type="ARBA" id="ARBA00022741"/>
    </source>
</evidence>
<feature type="domain" description="Helicase C-terminal" evidence="8">
    <location>
        <begin position="392"/>
        <end position="585"/>
    </location>
</feature>
<dbReference type="InterPro" id="IPR001650">
    <property type="entry name" value="Helicase_C-like"/>
</dbReference>
<keyword evidence="4" id="KW-0067">ATP-binding</keyword>
<dbReference type="GeneID" id="25312991"/>
<dbReference type="PROSITE" id="PS51192">
    <property type="entry name" value="HELICASE_ATP_BIND_1"/>
    <property type="match status" value="1"/>
</dbReference>
<dbReference type="Pfam" id="PF25453">
    <property type="entry name" value="DUF7898"/>
    <property type="match status" value="1"/>
</dbReference>
<dbReference type="SMART" id="SM00490">
    <property type="entry name" value="HELICc"/>
    <property type="match status" value="1"/>
</dbReference>
<dbReference type="GO" id="GO:0016887">
    <property type="term" value="F:ATP hydrolysis activity"/>
    <property type="evidence" value="ECO:0007669"/>
    <property type="project" value="RHEA"/>
</dbReference>
<dbReference type="Pfam" id="PF00271">
    <property type="entry name" value="Helicase_C"/>
    <property type="match status" value="1"/>
</dbReference>
<dbReference type="InterPro" id="IPR011545">
    <property type="entry name" value="DEAD/DEAH_box_helicase_dom"/>
</dbReference>